<keyword evidence="6 12" id="KW-0812">Transmembrane</keyword>
<evidence type="ECO:0000256" key="11">
    <source>
        <dbReference type="ARBA" id="ARBA00023136"/>
    </source>
</evidence>
<gene>
    <name evidence="14" type="primary">atp8</name>
</gene>
<evidence type="ECO:0000256" key="12">
    <source>
        <dbReference type="RuleBase" id="RU003661"/>
    </source>
</evidence>
<evidence type="ECO:0000256" key="7">
    <source>
        <dbReference type="ARBA" id="ARBA00022781"/>
    </source>
</evidence>
<dbReference type="GO" id="GO:0015078">
    <property type="term" value="F:proton transmembrane transporter activity"/>
    <property type="evidence" value="ECO:0007669"/>
    <property type="project" value="InterPro"/>
</dbReference>
<dbReference type="GO" id="GO:0045259">
    <property type="term" value="C:proton-transporting ATP synthase complex"/>
    <property type="evidence" value="ECO:0007669"/>
    <property type="project" value="UniProtKB-KW"/>
</dbReference>
<dbReference type="GO" id="GO:0015986">
    <property type="term" value="P:proton motive force-driven ATP synthesis"/>
    <property type="evidence" value="ECO:0007669"/>
    <property type="project" value="InterPro"/>
</dbReference>
<geneLocation type="mitochondrion" evidence="14"/>
<keyword evidence="5 12" id="KW-0138">CF(0)</keyword>
<evidence type="ECO:0000256" key="6">
    <source>
        <dbReference type="ARBA" id="ARBA00022692"/>
    </source>
</evidence>
<evidence type="ECO:0000256" key="2">
    <source>
        <dbReference type="ARBA" id="ARBA00008892"/>
    </source>
</evidence>
<evidence type="ECO:0000256" key="8">
    <source>
        <dbReference type="ARBA" id="ARBA00022989"/>
    </source>
</evidence>
<dbReference type="EMBL" id="MT672045">
    <property type="protein sequence ID" value="QQQ88883.1"/>
    <property type="molecule type" value="Genomic_DNA"/>
</dbReference>
<dbReference type="InterPro" id="IPR001421">
    <property type="entry name" value="ATP8_metazoa"/>
</dbReference>
<organism evidence="14">
    <name type="scientific">Hyalella tiwanaku</name>
    <dbReference type="NCBI Taxonomy" id="2759786"/>
    <lineage>
        <taxon>Eukaryota</taxon>
        <taxon>Metazoa</taxon>
        <taxon>Ecdysozoa</taxon>
        <taxon>Arthropoda</taxon>
        <taxon>Crustacea</taxon>
        <taxon>Multicrustacea</taxon>
        <taxon>Malacostraca</taxon>
        <taxon>Eumalacostraca</taxon>
        <taxon>Peracarida</taxon>
        <taxon>Amphipoda</taxon>
        <taxon>Senticaudata</taxon>
        <taxon>Talitrida</taxon>
        <taxon>Talitroidea</taxon>
        <taxon>Hyalellidae</taxon>
        <taxon>Hyalella</taxon>
    </lineage>
</organism>
<keyword evidence="11 13" id="KW-0472">Membrane</keyword>
<evidence type="ECO:0000256" key="10">
    <source>
        <dbReference type="ARBA" id="ARBA00023128"/>
    </source>
</evidence>
<accession>A0A7T8V7B9</accession>
<evidence type="ECO:0000256" key="3">
    <source>
        <dbReference type="ARBA" id="ARBA00011291"/>
    </source>
</evidence>
<feature type="transmembrane region" description="Helical" evidence="13">
    <location>
        <begin position="7"/>
        <end position="28"/>
    </location>
</feature>
<name>A0A7T8V7B9_9CRUS</name>
<proteinExistence type="inferred from homology"/>
<comment type="similarity">
    <text evidence="2 12">Belongs to the ATPase protein 8 family.</text>
</comment>
<dbReference type="Pfam" id="PF00895">
    <property type="entry name" value="ATP-synt_8"/>
    <property type="match status" value="1"/>
</dbReference>
<keyword evidence="10 12" id="KW-0496">Mitochondrion</keyword>
<sequence>MPQMAPMLWLILFFYFIMLAMVLMKLMFFDPLYNNNLVNSSKALVKLNWKW</sequence>
<evidence type="ECO:0000313" key="14">
    <source>
        <dbReference type="EMBL" id="QQQ88883.1"/>
    </source>
</evidence>
<evidence type="ECO:0000256" key="1">
    <source>
        <dbReference type="ARBA" id="ARBA00004304"/>
    </source>
</evidence>
<comment type="subcellular location">
    <subcellularLocation>
        <location evidence="1 12">Mitochondrion membrane</location>
        <topology evidence="1 12">Single-pass membrane protein</topology>
    </subcellularLocation>
</comment>
<protein>
    <recommendedName>
        <fullName evidence="12">ATP synthase complex subunit 8</fullName>
    </recommendedName>
</protein>
<reference evidence="14" key="1">
    <citation type="submission" date="2020-06" db="EMBL/GenBank/DDBJ databases">
        <title>Phylogenomics of the Hyalella amphipod species-flock in the Andean Altiplano.</title>
        <authorList>
            <person name="Zapelloni F."/>
            <person name="Jurado-Rivera J.A."/>
            <person name="Pons J."/>
            <person name="Jaume D."/>
            <person name="Juan C."/>
        </authorList>
    </citation>
    <scope>NUCLEOTIDE SEQUENCE</scope>
</reference>
<dbReference type="AlphaFoldDB" id="A0A7T8V7B9"/>
<evidence type="ECO:0000256" key="9">
    <source>
        <dbReference type="ARBA" id="ARBA00023065"/>
    </source>
</evidence>
<keyword evidence="8 13" id="KW-1133">Transmembrane helix</keyword>
<keyword evidence="7 12" id="KW-0375">Hydrogen ion transport</keyword>
<keyword evidence="9 12" id="KW-0406">Ion transport</keyword>
<comment type="subunit">
    <text evidence="3">F-type ATPases have 2 components, CF(1) - the catalytic core - and CF(0) - the membrane proton channel.</text>
</comment>
<keyword evidence="4 12" id="KW-0813">Transport</keyword>
<evidence type="ECO:0000256" key="13">
    <source>
        <dbReference type="SAM" id="Phobius"/>
    </source>
</evidence>
<evidence type="ECO:0000256" key="5">
    <source>
        <dbReference type="ARBA" id="ARBA00022547"/>
    </source>
</evidence>
<evidence type="ECO:0000256" key="4">
    <source>
        <dbReference type="ARBA" id="ARBA00022448"/>
    </source>
</evidence>
<dbReference type="GO" id="GO:0031966">
    <property type="term" value="C:mitochondrial membrane"/>
    <property type="evidence" value="ECO:0007669"/>
    <property type="project" value="UniProtKB-SubCell"/>
</dbReference>